<accession>A0AAF0W396</accession>
<dbReference type="EMBL" id="CP093343">
    <property type="protein sequence ID" value="WOG82430.1"/>
    <property type="molecule type" value="Genomic_DNA"/>
</dbReference>
<reference evidence="2" key="2">
    <citation type="submission" date="2022-03" db="EMBL/GenBank/DDBJ databases">
        <title>Draft title - Genomic analysis of global carrot germplasm unveils the trajectory of domestication and the origin of high carotenoid orange carrot.</title>
        <authorList>
            <person name="Iorizzo M."/>
            <person name="Ellison S."/>
            <person name="Senalik D."/>
            <person name="Macko-Podgorni A."/>
            <person name="Grzebelus D."/>
            <person name="Bostan H."/>
            <person name="Rolling W."/>
            <person name="Curaba J."/>
            <person name="Simon P."/>
        </authorList>
    </citation>
    <scope>NUCLEOTIDE SEQUENCE</scope>
    <source>
        <tissue evidence="2">Leaf</tissue>
    </source>
</reference>
<protein>
    <submittedName>
        <fullName evidence="2">Uncharacterized protein</fullName>
    </submittedName>
</protein>
<keyword evidence="3" id="KW-1185">Reference proteome</keyword>
<feature type="signal peptide" evidence="1">
    <location>
        <begin position="1"/>
        <end position="20"/>
    </location>
</feature>
<proteinExistence type="predicted"/>
<organism evidence="2 3">
    <name type="scientific">Daucus carota subsp. sativus</name>
    <name type="common">Carrot</name>
    <dbReference type="NCBI Taxonomy" id="79200"/>
    <lineage>
        <taxon>Eukaryota</taxon>
        <taxon>Viridiplantae</taxon>
        <taxon>Streptophyta</taxon>
        <taxon>Embryophyta</taxon>
        <taxon>Tracheophyta</taxon>
        <taxon>Spermatophyta</taxon>
        <taxon>Magnoliopsida</taxon>
        <taxon>eudicotyledons</taxon>
        <taxon>Gunneridae</taxon>
        <taxon>Pentapetalae</taxon>
        <taxon>asterids</taxon>
        <taxon>campanulids</taxon>
        <taxon>Apiales</taxon>
        <taxon>Apiaceae</taxon>
        <taxon>Apioideae</taxon>
        <taxon>Scandiceae</taxon>
        <taxon>Daucinae</taxon>
        <taxon>Daucus</taxon>
        <taxon>Daucus sect. Daucus</taxon>
    </lineage>
</organism>
<evidence type="ECO:0000256" key="1">
    <source>
        <dbReference type="SAM" id="SignalP"/>
    </source>
</evidence>
<dbReference type="AlphaFoldDB" id="A0AAF0W396"/>
<name>A0AAF0W396_DAUCS</name>
<evidence type="ECO:0000313" key="2">
    <source>
        <dbReference type="EMBL" id="WOG82430.1"/>
    </source>
</evidence>
<evidence type="ECO:0000313" key="3">
    <source>
        <dbReference type="Proteomes" id="UP000077755"/>
    </source>
</evidence>
<feature type="chain" id="PRO_5042162333" evidence="1">
    <location>
        <begin position="21"/>
        <end position="68"/>
    </location>
</feature>
<keyword evidence="1" id="KW-0732">Signal</keyword>
<sequence length="68" mass="8048">MFMLLHICMYFLLRINSAHKELFNQSVKGLDQTKINIHKRLLRANTNDYGSYDPAPTFHKPKFKQIPN</sequence>
<reference evidence="2" key="1">
    <citation type="journal article" date="2016" name="Nat. Genet.">
        <title>A high-quality carrot genome assembly provides new insights into carotenoid accumulation and asterid genome evolution.</title>
        <authorList>
            <person name="Iorizzo M."/>
            <person name="Ellison S."/>
            <person name="Senalik D."/>
            <person name="Zeng P."/>
            <person name="Satapoomin P."/>
            <person name="Huang J."/>
            <person name="Bowman M."/>
            <person name="Iovene M."/>
            <person name="Sanseverino W."/>
            <person name="Cavagnaro P."/>
            <person name="Yildiz M."/>
            <person name="Macko-Podgorni A."/>
            <person name="Moranska E."/>
            <person name="Grzebelus E."/>
            <person name="Grzebelus D."/>
            <person name="Ashrafi H."/>
            <person name="Zheng Z."/>
            <person name="Cheng S."/>
            <person name="Spooner D."/>
            <person name="Van Deynze A."/>
            <person name="Simon P."/>
        </authorList>
    </citation>
    <scope>NUCLEOTIDE SEQUENCE</scope>
    <source>
        <tissue evidence="2">Leaf</tissue>
    </source>
</reference>
<dbReference type="PANTHER" id="PTHR35290:SF2">
    <property type="entry name" value="PROTEIN CASPARIAN STRIP INTEGRITY FACTOR 1"/>
    <property type="match status" value="1"/>
</dbReference>
<dbReference type="PANTHER" id="PTHR35290">
    <property type="entry name" value="PROTEIN CASPARIAN STRIP INTEGRITY FACTOR 1-RELATED"/>
    <property type="match status" value="1"/>
</dbReference>
<dbReference type="InterPro" id="IPR038974">
    <property type="entry name" value="CIF1/2"/>
</dbReference>
<gene>
    <name evidence="2" type="ORF">DCAR_0101594</name>
</gene>
<dbReference type="Proteomes" id="UP000077755">
    <property type="component" value="Chromosome 1"/>
</dbReference>